<accession>A0A1V8SYG1</accession>
<protein>
    <submittedName>
        <fullName evidence="2">Uncharacterized protein</fullName>
    </submittedName>
</protein>
<feature type="region of interest" description="Disordered" evidence="1">
    <location>
        <begin position="1"/>
        <end position="30"/>
    </location>
</feature>
<comment type="caution">
    <text evidence="2">The sequence shown here is derived from an EMBL/GenBank/DDBJ whole genome shotgun (WGS) entry which is preliminary data.</text>
</comment>
<feature type="compositionally biased region" description="Polar residues" evidence="1">
    <location>
        <begin position="1"/>
        <end position="12"/>
    </location>
</feature>
<feature type="compositionally biased region" description="Basic and acidic residues" evidence="1">
    <location>
        <begin position="13"/>
        <end position="26"/>
    </location>
</feature>
<proteinExistence type="predicted"/>
<keyword evidence="3" id="KW-1185">Reference proteome</keyword>
<dbReference type="OrthoDB" id="5328614at2759"/>
<gene>
    <name evidence="2" type="ORF">B0A48_10718</name>
</gene>
<feature type="region of interest" description="Disordered" evidence="1">
    <location>
        <begin position="73"/>
        <end position="93"/>
    </location>
</feature>
<dbReference type="Proteomes" id="UP000192596">
    <property type="component" value="Unassembled WGS sequence"/>
</dbReference>
<dbReference type="EMBL" id="NAJO01000022">
    <property type="protein sequence ID" value="OQO04109.1"/>
    <property type="molecule type" value="Genomic_DNA"/>
</dbReference>
<evidence type="ECO:0000313" key="2">
    <source>
        <dbReference type="EMBL" id="OQO04109.1"/>
    </source>
</evidence>
<evidence type="ECO:0000256" key="1">
    <source>
        <dbReference type="SAM" id="MobiDB-lite"/>
    </source>
</evidence>
<name>A0A1V8SYG1_9PEZI</name>
<dbReference type="AlphaFoldDB" id="A0A1V8SYG1"/>
<organism evidence="2 3">
    <name type="scientific">Cryoendolithus antarcticus</name>
    <dbReference type="NCBI Taxonomy" id="1507870"/>
    <lineage>
        <taxon>Eukaryota</taxon>
        <taxon>Fungi</taxon>
        <taxon>Dikarya</taxon>
        <taxon>Ascomycota</taxon>
        <taxon>Pezizomycotina</taxon>
        <taxon>Dothideomycetes</taxon>
        <taxon>Dothideomycetidae</taxon>
        <taxon>Cladosporiales</taxon>
        <taxon>Cladosporiaceae</taxon>
        <taxon>Cryoendolithus</taxon>
    </lineage>
</organism>
<dbReference type="InParanoid" id="A0A1V8SYG1"/>
<sequence>MSWHSAEQGSRSEQQRSRNKVDDASLRETSYQDAVASNLAEFMRGSSISTVTGVALGAGGMAGPVAIGGGAANSTAAGGSQQEGGREASAQEEMQWRDAIRRHGEDLRMSESTVVVEVDQSEEVTGTVEVIQNKNYAHSLTVLYHNILRHMRVDTEFAGVRECLFVPFAMKPFTMEGAYRWREAIRRVLKERRFANTMRYLKDVLTGFRFSQVPPGRHADHPIRSLHGSVYVVLGIARPGDTDKGEFDPAAWAALAPFLALPGMQIFQDIKSSAEAIFQRRVAPSDAARWVNKLTITAKGDTPLAADFTPASAYRFNETVRVDFQVSDPGALTRADLVSLKVAAAPKGDLTVGSIANLKSVTFTYQTDFDTNVVKLSQGLGDLIDPVTGRTAPESATVQAPLTARELQNLRANLVYDVVELLQHLNENIEFYHKMIWWNMDRDRLWILLDGFWVPTLDTSGQSGAGRVSICSVVERNPLGIAGNSLIFKVSAGCHLGSTIGQTVFDNADKLKSWYDPGAAKSTPMYVSLPTDGLYAQTIMDDCVALEEHYGNIDWALNDHDLELGALDPSLLQSRRSDISTSLQPQKMPDTLISLQNATSPPAPQGFTELLKAVQNKDASRDAAGLAATQTLAGQGLEAATGLATAGQAAALKLAELATQQAAVDNLDKKIAAAAKADRLGLATKTDTKQAVIDGINATNPATAPSEPQGQVVSPKVVKERIDVIQGEVAKKTIEPDEGKRRIRKALDGLPGARKKTHWKDIKIKMIALGKPIQGFWTWKLLHIYTGPDSKPVSERIAGDSEQNQTGVFHATYLPRTEDIDDEFELSLEGYMMQTAFEQSLTESEVIARGIKSEKVYNFHIPSVPRSPIRAVVTLTAKYDEHKFEVESGESVEKTLEKKFGVDAQLGGVLKGLLTVKTAAGFEWTSKDVSTMTEKQTWTAQYLNGTWEDEAKVT</sequence>
<reference evidence="3" key="1">
    <citation type="submission" date="2017-03" db="EMBL/GenBank/DDBJ databases">
        <title>Genomes of endolithic fungi from Antarctica.</title>
        <authorList>
            <person name="Coleine C."/>
            <person name="Masonjones S."/>
            <person name="Stajich J.E."/>
        </authorList>
    </citation>
    <scope>NUCLEOTIDE SEQUENCE [LARGE SCALE GENOMIC DNA]</scope>
    <source>
        <strain evidence="3">CCFEE 5527</strain>
    </source>
</reference>
<evidence type="ECO:0000313" key="3">
    <source>
        <dbReference type="Proteomes" id="UP000192596"/>
    </source>
</evidence>